<evidence type="ECO:0000256" key="5">
    <source>
        <dbReference type="RuleBase" id="RU362125"/>
    </source>
</evidence>
<dbReference type="Gene3D" id="1.20.140.10">
    <property type="entry name" value="Butyryl-CoA Dehydrogenase, subunit A, domain 3"/>
    <property type="match status" value="1"/>
</dbReference>
<dbReference type="InterPro" id="IPR052547">
    <property type="entry name" value="Mito_Isobutyryl-CoADH"/>
</dbReference>
<proteinExistence type="inferred from homology"/>
<dbReference type="InterPro" id="IPR009075">
    <property type="entry name" value="AcylCo_DH/oxidase_C"/>
</dbReference>
<feature type="domain" description="Acyl-CoA oxidase/dehydrogenase middle" evidence="7">
    <location>
        <begin position="152"/>
        <end position="245"/>
    </location>
</feature>
<dbReference type="PANTHER" id="PTHR43831">
    <property type="entry name" value="ISOBUTYRYL-COA DEHYDROGENASE"/>
    <property type="match status" value="1"/>
</dbReference>
<dbReference type="InterPro" id="IPR006091">
    <property type="entry name" value="Acyl-CoA_Oxase/DH_mid-dom"/>
</dbReference>
<dbReference type="PROSITE" id="PS00073">
    <property type="entry name" value="ACYL_COA_DH_2"/>
    <property type="match status" value="1"/>
</dbReference>
<dbReference type="InterPro" id="IPR009100">
    <property type="entry name" value="AcylCoA_DH/oxidase_NM_dom_sf"/>
</dbReference>
<evidence type="ECO:0000256" key="1">
    <source>
        <dbReference type="ARBA" id="ARBA00001974"/>
    </source>
</evidence>
<dbReference type="InterPro" id="IPR046373">
    <property type="entry name" value="Acyl-CoA_Oxase/DH_mid-dom_sf"/>
</dbReference>
<keyword evidence="3 5" id="KW-0285">Flavoprotein</keyword>
<keyword evidence="4 5" id="KW-0274">FAD</keyword>
<evidence type="ECO:0000313" key="10">
    <source>
        <dbReference type="Proteomes" id="UP001497392"/>
    </source>
</evidence>
<dbReference type="SUPFAM" id="SSF47203">
    <property type="entry name" value="Acyl-CoA dehydrogenase C-terminal domain-like"/>
    <property type="match status" value="1"/>
</dbReference>
<sequence length="410" mass="44152">MISTGLLLRVLPPQLRATASVFNALGRHISTACHLTDDQLEFQKVARDFARKELLPHASEWDEKKHFPVETLRAAAQLGFGGLYIREDVGGSALGRADAAVIFEELAYGDISTSAYLTIHNMVSHCIDRYGTEEQRQRYLPQLVSMDKLASYCLTEPNSGSDAASLATSAKRDGSSYVLSGSKAFISGGGASDVYLVMARTGGPGPKGISAFLVDKGIPGLSFGKQEAKTGWNAQPTCAVTLDAVQVPADNLLGQEGQGFSIAMNALNGGRINIGACSLGGAAFCLDAAQEHAAVRKQFGQAIGSFQAMQFKLADMATSLHSARLMVRHAAESMDRQLSSATLDAAMAKRHATEAGCRVADDAMQVFGGYGYLKEYQVERVWRDLRVHRLLEGTNEIMNVIIARELMKQQ</sequence>
<evidence type="ECO:0000313" key="9">
    <source>
        <dbReference type="EMBL" id="CAL5226933.1"/>
    </source>
</evidence>
<organism evidence="9 10">
    <name type="scientific">Coccomyxa viridis</name>
    <dbReference type="NCBI Taxonomy" id="1274662"/>
    <lineage>
        <taxon>Eukaryota</taxon>
        <taxon>Viridiplantae</taxon>
        <taxon>Chlorophyta</taxon>
        <taxon>core chlorophytes</taxon>
        <taxon>Trebouxiophyceae</taxon>
        <taxon>Trebouxiophyceae incertae sedis</taxon>
        <taxon>Coccomyxaceae</taxon>
        <taxon>Coccomyxa</taxon>
    </lineage>
</organism>
<feature type="domain" description="Acyl-CoA dehydrogenase/oxidase C-terminal" evidence="6">
    <location>
        <begin position="257"/>
        <end position="406"/>
    </location>
</feature>
<dbReference type="InterPro" id="IPR037069">
    <property type="entry name" value="AcylCoA_DH/ox_N_sf"/>
</dbReference>
<dbReference type="PIRSF" id="PIRSF016578">
    <property type="entry name" value="HsaA"/>
    <property type="match status" value="1"/>
</dbReference>
<dbReference type="Pfam" id="PF02770">
    <property type="entry name" value="Acyl-CoA_dh_M"/>
    <property type="match status" value="1"/>
</dbReference>
<dbReference type="Proteomes" id="UP001497392">
    <property type="component" value="Unassembled WGS sequence"/>
</dbReference>
<dbReference type="InterPro" id="IPR036250">
    <property type="entry name" value="AcylCo_DH-like_C"/>
</dbReference>
<dbReference type="InterPro" id="IPR006089">
    <property type="entry name" value="Acyl-CoA_DH_CS"/>
</dbReference>
<dbReference type="Gene3D" id="1.10.540.10">
    <property type="entry name" value="Acyl-CoA dehydrogenase/oxidase, N-terminal domain"/>
    <property type="match status" value="1"/>
</dbReference>
<dbReference type="InterPro" id="IPR013786">
    <property type="entry name" value="AcylCoA_DH/ox_N"/>
</dbReference>
<evidence type="ECO:0000256" key="4">
    <source>
        <dbReference type="ARBA" id="ARBA00022827"/>
    </source>
</evidence>
<dbReference type="SUPFAM" id="SSF56645">
    <property type="entry name" value="Acyl-CoA dehydrogenase NM domain-like"/>
    <property type="match status" value="1"/>
</dbReference>
<name>A0ABP1GAV3_9CHLO</name>
<comment type="similarity">
    <text evidence="2 5">Belongs to the acyl-CoA dehydrogenase family.</text>
</comment>
<dbReference type="PANTHER" id="PTHR43831:SF1">
    <property type="entry name" value="ISOBUTYRYL-COA DEHYDROGENASE, MITOCHONDRIAL"/>
    <property type="match status" value="1"/>
</dbReference>
<accession>A0ABP1GAV3</accession>
<evidence type="ECO:0000256" key="3">
    <source>
        <dbReference type="ARBA" id="ARBA00022630"/>
    </source>
</evidence>
<dbReference type="Pfam" id="PF00441">
    <property type="entry name" value="Acyl-CoA_dh_1"/>
    <property type="match status" value="1"/>
</dbReference>
<keyword evidence="5" id="KW-0560">Oxidoreductase</keyword>
<dbReference type="EMBL" id="CAXHTA020000016">
    <property type="protein sequence ID" value="CAL5226933.1"/>
    <property type="molecule type" value="Genomic_DNA"/>
</dbReference>
<evidence type="ECO:0000259" key="6">
    <source>
        <dbReference type="Pfam" id="PF00441"/>
    </source>
</evidence>
<reference evidence="9 10" key="1">
    <citation type="submission" date="2024-06" db="EMBL/GenBank/DDBJ databases">
        <authorList>
            <person name="Kraege A."/>
            <person name="Thomma B."/>
        </authorList>
    </citation>
    <scope>NUCLEOTIDE SEQUENCE [LARGE SCALE GENOMIC DNA]</scope>
</reference>
<dbReference type="Gene3D" id="2.40.110.10">
    <property type="entry name" value="Butyryl-CoA Dehydrogenase, subunit A, domain 2"/>
    <property type="match status" value="1"/>
</dbReference>
<evidence type="ECO:0000259" key="7">
    <source>
        <dbReference type="Pfam" id="PF02770"/>
    </source>
</evidence>
<feature type="domain" description="Acyl-CoA dehydrogenase/oxidase N-terminal" evidence="8">
    <location>
        <begin position="36"/>
        <end position="146"/>
    </location>
</feature>
<comment type="cofactor">
    <cofactor evidence="1 5">
        <name>FAD</name>
        <dbReference type="ChEBI" id="CHEBI:57692"/>
    </cofactor>
</comment>
<dbReference type="Pfam" id="PF02771">
    <property type="entry name" value="Acyl-CoA_dh_N"/>
    <property type="match status" value="1"/>
</dbReference>
<protein>
    <submittedName>
        <fullName evidence="9">G9813 protein</fullName>
    </submittedName>
</protein>
<evidence type="ECO:0000256" key="2">
    <source>
        <dbReference type="ARBA" id="ARBA00009347"/>
    </source>
</evidence>
<dbReference type="PROSITE" id="PS00072">
    <property type="entry name" value="ACYL_COA_DH_1"/>
    <property type="match status" value="1"/>
</dbReference>
<gene>
    <name evidence="9" type="primary">g9813</name>
    <name evidence="9" type="ORF">VP750_LOCUS8839</name>
</gene>
<evidence type="ECO:0000259" key="8">
    <source>
        <dbReference type="Pfam" id="PF02771"/>
    </source>
</evidence>
<comment type="caution">
    <text evidence="9">The sequence shown here is derived from an EMBL/GenBank/DDBJ whole genome shotgun (WGS) entry which is preliminary data.</text>
</comment>
<keyword evidence="10" id="KW-1185">Reference proteome</keyword>